<reference evidence="2" key="2">
    <citation type="submission" date="2023-05" db="EMBL/GenBank/DDBJ databases">
        <authorList>
            <consortium name="Lawrence Berkeley National Laboratory"/>
            <person name="Steindorff A."/>
            <person name="Hensen N."/>
            <person name="Bonometti L."/>
            <person name="Westerberg I."/>
            <person name="Brannstrom I.O."/>
            <person name="Guillou S."/>
            <person name="Cros-Aarteil S."/>
            <person name="Calhoun S."/>
            <person name="Haridas S."/>
            <person name="Kuo A."/>
            <person name="Mondo S."/>
            <person name="Pangilinan J."/>
            <person name="Riley R."/>
            <person name="Labutti K."/>
            <person name="Andreopoulos B."/>
            <person name="Lipzen A."/>
            <person name="Chen C."/>
            <person name="Yanf M."/>
            <person name="Daum C."/>
            <person name="Ng V."/>
            <person name="Clum A."/>
            <person name="Ohm R."/>
            <person name="Martin F."/>
            <person name="Silar P."/>
            <person name="Natvig D."/>
            <person name="Lalanne C."/>
            <person name="Gautier V."/>
            <person name="Ament-Velasquez S.L."/>
            <person name="Kruys A."/>
            <person name="Hutchinson M.I."/>
            <person name="Powell A.J."/>
            <person name="Barry K."/>
            <person name="Miller A.N."/>
            <person name="Grigoriev I.V."/>
            <person name="Debuchy R."/>
            <person name="Gladieux P."/>
            <person name="Thoren M.H."/>
            <person name="Johannesson H."/>
        </authorList>
    </citation>
    <scope>NUCLEOTIDE SEQUENCE</scope>
    <source>
        <strain evidence="2">CBS 757.83</strain>
    </source>
</reference>
<keyword evidence="3" id="KW-1185">Reference proteome</keyword>
<proteinExistence type="predicted"/>
<evidence type="ECO:0000313" key="2">
    <source>
        <dbReference type="EMBL" id="KAK4096749.1"/>
    </source>
</evidence>
<accession>A0AAN6SXT5</accession>
<evidence type="ECO:0000313" key="3">
    <source>
        <dbReference type="Proteomes" id="UP001305647"/>
    </source>
</evidence>
<gene>
    <name evidence="2" type="ORF">N658DRAFT_480080</name>
</gene>
<dbReference type="Pfam" id="PF14027">
    <property type="entry name" value="Questin_oxidase"/>
    <property type="match status" value="1"/>
</dbReference>
<dbReference type="AlphaFoldDB" id="A0AAN6SXT5"/>
<keyword evidence="1" id="KW-0560">Oxidoreductase</keyword>
<comment type="caution">
    <text evidence="2">The sequence shown here is derived from an EMBL/GenBank/DDBJ whole genome shotgun (WGS) entry which is preliminary data.</text>
</comment>
<protein>
    <submittedName>
        <fullName evidence="2">Uncharacterized protein</fullName>
    </submittedName>
</protein>
<dbReference type="PANTHER" id="PTHR35870">
    <property type="entry name" value="PROTEIN, PUTATIVE (AFU_ORTHOLOGUE AFUA_5G03330)-RELATED"/>
    <property type="match status" value="1"/>
</dbReference>
<name>A0AAN6SXT5_9PEZI</name>
<evidence type="ECO:0000256" key="1">
    <source>
        <dbReference type="ARBA" id="ARBA00023002"/>
    </source>
</evidence>
<dbReference type="InterPro" id="IPR025337">
    <property type="entry name" value="Questin_oxidase-like"/>
</dbReference>
<organism evidence="2 3">
    <name type="scientific">Parathielavia hyrcaniae</name>
    <dbReference type="NCBI Taxonomy" id="113614"/>
    <lineage>
        <taxon>Eukaryota</taxon>
        <taxon>Fungi</taxon>
        <taxon>Dikarya</taxon>
        <taxon>Ascomycota</taxon>
        <taxon>Pezizomycotina</taxon>
        <taxon>Sordariomycetes</taxon>
        <taxon>Sordariomycetidae</taxon>
        <taxon>Sordariales</taxon>
        <taxon>Chaetomiaceae</taxon>
        <taxon>Parathielavia</taxon>
    </lineage>
</organism>
<dbReference type="Proteomes" id="UP001305647">
    <property type="component" value="Unassembled WGS sequence"/>
</dbReference>
<dbReference type="PANTHER" id="PTHR35870:SF6">
    <property type="entry name" value="MGS207 PROTEIN"/>
    <property type="match status" value="1"/>
</dbReference>
<sequence>MASGMTDPAASRAVFDSLLAKTHVQHALIQGGDRHNELPTALATVFFLDAGPDRLQATYDSMKGSIAPWKPSPGSIADEETKEQFLGDVRFQRAFMTYFSMENSRFAGNAKALALAHIFTGPKPLLHGLFSGLGRPLTLLSDGIELRNAILVMQALTLSAVSDWAAEPVFSNLLLLPPNNPHTPPPTLLPPVNPNPPTPETLLNQLAYDSRLSSAATRLSGPGFHPPALSQLLSQSSNFQTPSSPAVAIDEYVRRLDTTTTKSSDPAQLRPVVDGRLLASRELAGERRGWDEMMEVVRGRGGGEDGGVGDLHLLRVLRSLRELSKAYGAVHGRLYFHAAWKLVRQWQAWTGLGVDREVSLNIRL</sequence>
<reference evidence="2" key="1">
    <citation type="journal article" date="2023" name="Mol. Phylogenet. Evol.">
        <title>Genome-scale phylogeny and comparative genomics of the fungal order Sordariales.</title>
        <authorList>
            <person name="Hensen N."/>
            <person name="Bonometti L."/>
            <person name="Westerberg I."/>
            <person name="Brannstrom I.O."/>
            <person name="Guillou S."/>
            <person name="Cros-Aarteil S."/>
            <person name="Calhoun S."/>
            <person name="Haridas S."/>
            <person name="Kuo A."/>
            <person name="Mondo S."/>
            <person name="Pangilinan J."/>
            <person name="Riley R."/>
            <person name="LaButti K."/>
            <person name="Andreopoulos B."/>
            <person name="Lipzen A."/>
            <person name="Chen C."/>
            <person name="Yan M."/>
            <person name="Daum C."/>
            <person name="Ng V."/>
            <person name="Clum A."/>
            <person name="Steindorff A."/>
            <person name="Ohm R.A."/>
            <person name="Martin F."/>
            <person name="Silar P."/>
            <person name="Natvig D.O."/>
            <person name="Lalanne C."/>
            <person name="Gautier V."/>
            <person name="Ament-Velasquez S.L."/>
            <person name="Kruys A."/>
            <person name="Hutchinson M.I."/>
            <person name="Powell A.J."/>
            <person name="Barry K."/>
            <person name="Miller A.N."/>
            <person name="Grigoriev I.V."/>
            <person name="Debuchy R."/>
            <person name="Gladieux P."/>
            <person name="Hiltunen Thoren M."/>
            <person name="Johannesson H."/>
        </authorList>
    </citation>
    <scope>NUCLEOTIDE SEQUENCE</scope>
    <source>
        <strain evidence="2">CBS 757.83</strain>
    </source>
</reference>
<dbReference type="EMBL" id="MU863698">
    <property type="protein sequence ID" value="KAK4096749.1"/>
    <property type="molecule type" value="Genomic_DNA"/>
</dbReference>
<dbReference type="GO" id="GO:0016491">
    <property type="term" value="F:oxidoreductase activity"/>
    <property type="evidence" value="ECO:0007669"/>
    <property type="project" value="UniProtKB-KW"/>
</dbReference>